<dbReference type="GeneID" id="25256171"/>
<gene>
    <name evidence="2" type="ORF">ETH_00035650</name>
</gene>
<evidence type="ECO:0000313" key="3">
    <source>
        <dbReference type="Proteomes" id="UP000030747"/>
    </source>
</evidence>
<protein>
    <submittedName>
        <fullName evidence="2">Uncharacterized protein</fullName>
    </submittedName>
</protein>
<accession>U6L6N9</accession>
<dbReference type="AlphaFoldDB" id="U6L6N9"/>
<dbReference type="Proteomes" id="UP000030747">
    <property type="component" value="Unassembled WGS sequence"/>
</dbReference>
<dbReference type="RefSeq" id="XP_013235008.1">
    <property type="nucleotide sequence ID" value="XM_013379554.1"/>
</dbReference>
<sequence length="31" mass="3479">MRDRGHWDQQAGAFPPFEEKNDGPVNPIIVG</sequence>
<evidence type="ECO:0000256" key="1">
    <source>
        <dbReference type="SAM" id="MobiDB-lite"/>
    </source>
</evidence>
<reference evidence="2" key="1">
    <citation type="submission" date="2013-10" db="EMBL/GenBank/DDBJ databases">
        <title>Genomic analysis of the causative agents of coccidiosis in chickens.</title>
        <authorList>
            <person name="Reid A.J."/>
            <person name="Blake D."/>
            <person name="Billington K."/>
            <person name="Browne H."/>
            <person name="Dunn M."/>
            <person name="Hung S."/>
            <person name="Kawahara F."/>
            <person name="Miranda-Saavedra D."/>
            <person name="Mourier T."/>
            <person name="Nagra H."/>
            <person name="Otto T.D."/>
            <person name="Rawlings N."/>
            <person name="Sanchez A."/>
            <person name="Sanders M."/>
            <person name="Subramaniam C."/>
            <person name="Tay Y."/>
            <person name="Dear P."/>
            <person name="Doerig C."/>
            <person name="Gruber A."/>
            <person name="Parkinson J."/>
            <person name="Shirley M."/>
            <person name="Wan K.L."/>
            <person name="Berriman M."/>
            <person name="Tomley F."/>
            <person name="Pain A."/>
        </authorList>
    </citation>
    <scope>NUCLEOTIDE SEQUENCE [LARGE SCALE GENOMIC DNA]</scope>
    <source>
        <strain evidence="2">Houghton</strain>
    </source>
</reference>
<evidence type="ECO:0000313" key="2">
    <source>
        <dbReference type="EMBL" id="CDJ44259.1"/>
    </source>
</evidence>
<reference evidence="2" key="2">
    <citation type="submission" date="2013-10" db="EMBL/GenBank/DDBJ databases">
        <authorList>
            <person name="Aslett M."/>
        </authorList>
    </citation>
    <scope>NUCLEOTIDE SEQUENCE [LARGE SCALE GENOMIC DNA]</scope>
    <source>
        <strain evidence="2">Houghton</strain>
    </source>
</reference>
<keyword evidence="3" id="KW-1185">Reference proteome</keyword>
<proteinExistence type="predicted"/>
<feature type="region of interest" description="Disordered" evidence="1">
    <location>
        <begin position="1"/>
        <end position="31"/>
    </location>
</feature>
<name>U6L6N9_EIMTE</name>
<dbReference type="EMBL" id="HG676782">
    <property type="protein sequence ID" value="CDJ44259.1"/>
    <property type="molecule type" value="Genomic_DNA"/>
</dbReference>
<organism evidence="2 3">
    <name type="scientific">Eimeria tenella</name>
    <name type="common">Coccidian parasite</name>
    <dbReference type="NCBI Taxonomy" id="5802"/>
    <lineage>
        <taxon>Eukaryota</taxon>
        <taxon>Sar</taxon>
        <taxon>Alveolata</taxon>
        <taxon>Apicomplexa</taxon>
        <taxon>Conoidasida</taxon>
        <taxon>Coccidia</taxon>
        <taxon>Eucoccidiorida</taxon>
        <taxon>Eimeriorina</taxon>
        <taxon>Eimeriidae</taxon>
        <taxon>Eimeria</taxon>
    </lineage>
</organism>